<evidence type="ECO:0000256" key="3">
    <source>
        <dbReference type="ARBA" id="ARBA00022475"/>
    </source>
</evidence>
<dbReference type="AlphaFoldDB" id="A0A329LW83"/>
<dbReference type="SUPFAM" id="SSF161098">
    <property type="entry name" value="MetI-like"/>
    <property type="match status" value="1"/>
</dbReference>
<feature type="transmembrane region" description="Helical" evidence="7">
    <location>
        <begin position="147"/>
        <end position="171"/>
    </location>
</feature>
<dbReference type="PROSITE" id="PS50928">
    <property type="entry name" value="ABC_TM1"/>
    <property type="match status" value="1"/>
</dbReference>
<keyword evidence="10" id="KW-1185">Reference proteome</keyword>
<dbReference type="InterPro" id="IPR050809">
    <property type="entry name" value="UgpAE/MalFG_permease"/>
</dbReference>
<keyword evidence="3" id="KW-1003">Cell membrane</keyword>
<feature type="transmembrane region" description="Helical" evidence="7">
    <location>
        <begin position="102"/>
        <end position="127"/>
    </location>
</feature>
<evidence type="ECO:0000259" key="8">
    <source>
        <dbReference type="PROSITE" id="PS50928"/>
    </source>
</evidence>
<evidence type="ECO:0000256" key="7">
    <source>
        <dbReference type="RuleBase" id="RU363032"/>
    </source>
</evidence>
<dbReference type="OrthoDB" id="2637002at2"/>
<feature type="transmembrane region" description="Helical" evidence="7">
    <location>
        <begin position="257"/>
        <end position="276"/>
    </location>
</feature>
<comment type="similarity">
    <text evidence="7">Belongs to the binding-protein-dependent transport system permease family.</text>
</comment>
<dbReference type="InterPro" id="IPR000515">
    <property type="entry name" value="MetI-like"/>
</dbReference>
<keyword evidence="2 7" id="KW-0813">Transport</keyword>
<dbReference type="EMBL" id="QMFB01000034">
    <property type="protein sequence ID" value="RAV12215.1"/>
    <property type="molecule type" value="Genomic_DNA"/>
</dbReference>
<organism evidence="9 10">
    <name type="scientific">Paenibacillus contaminans</name>
    <dbReference type="NCBI Taxonomy" id="450362"/>
    <lineage>
        <taxon>Bacteria</taxon>
        <taxon>Bacillati</taxon>
        <taxon>Bacillota</taxon>
        <taxon>Bacilli</taxon>
        <taxon>Bacillales</taxon>
        <taxon>Paenibacillaceae</taxon>
        <taxon>Paenibacillus</taxon>
    </lineage>
</organism>
<comment type="caution">
    <text evidence="9">The sequence shown here is derived from an EMBL/GenBank/DDBJ whole genome shotgun (WGS) entry which is preliminary data.</text>
</comment>
<reference evidence="9 10" key="1">
    <citation type="journal article" date="2009" name="Int. J. Syst. Evol. Microbiol.">
        <title>Paenibacillus contaminans sp. nov., isolated from a contaminated laboratory plate.</title>
        <authorList>
            <person name="Chou J.H."/>
            <person name="Lee J.H."/>
            <person name="Lin M.C."/>
            <person name="Chang P.S."/>
            <person name="Arun A.B."/>
            <person name="Young C.C."/>
            <person name="Chen W.M."/>
        </authorList>
    </citation>
    <scope>NUCLEOTIDE SEQUENCE [LARGE SCALE GENOMIC DNA]</scope>
    <source>
        <strain evidence="9 10">CKOBP-6</strain>
    </source>
</reference>
<proteinExistence type="inferred from homology"/>
<evidence type="ECO:0000256" key="2">
    <source>
        <dbReference type="ARBA" id="ARBA00022448"/>
    </source>
</evidence>
<keyword evidence="5 7" id="KW-1133">Transmembrane helix</keyword>
<name>A0A329LW83_9BACL</name>
<dbReference type="CDD" id="cd06261">
    <property type="entry name" value="TM_PBP2"/>
    <property type="match status" value="1"/>
</dbReference>
<evidence type="ECO:0000256" key="5">
    <source>
        <dbReference type="ARBA" id="ARBA00022989"/>
    </source>
</evidence>
<dbReference type="Proteomes" id="UP000250369">
    <property type="component" value="Unassembled WGS sequence"/>
</dbReference>
<keyword evidence="4 7" id="KW-0812">Transmembrane</keyword>
<sequence length="286" mass="31816">MAAPCLAALLLFSYLPLLGWAIAFFDYKPGYKLLDSQFTGFKYFILAFQDPEFAAVLRNTLAISFLGLLASPLAVVFAMFLNEMRLGKVKKFIQTTTTLPNFISWVLVYALCYIMFSTGDGMVNKLLLHLNWISAPLNPLANPDIVWLFQTGVLIWKTLGFTAIIYIASIAGIDQEQYDAAAVDGAGRFGKMLHITLPGIIPTFITLLLLNIGSLLSNGFEQFYLFNNGLVQSKIQVLDLYVYRIGISQNNYPMSTALGMTKTIVSITLLMTANLISKKLRDQSIF</sequence>
<dbReference type="GO" id="GO:0055085">
    <property type="term" value="P:transmembrane transport"/>
    <property type="evidence" value="ECO:0007669"/>
    <property type="project" value="InterPro"/>
</dbReference>
<protein>
    <submittedName>
        <fullName evidence="9">Sugar ABC transporter permease</fullName>
    </submittedName>
</protein>
<dbReference type="Gene3D" id="1.10.3720.10">
    <property type="entry name" value="MetI-like"/>
    <property type="match status" value="1"/>
</dbReference>
<dbReference type="GO" id="GO:0005886">
    <property type="term" value="C:plasma membrane"/>
    <property type="evidence" value="ECO:0007669"/>
    <property type="project" value="UniProtKB-SubCell"/>
</dbReference>
<evidence type="ECO:0000313" key="9">
    <source>
        <dbReference type="EMBL" id="RAV12215.1"/>
    </source>
</evidence>
<dbReference type="PANTHER" id="PTHR43227:SF11">
    <property type="entry name" value="BLL4140 PROTEIN"/>
    <property type="match status" value="1"/>
</dbReference>
<dbReference type="Pfam" id="PF00528">
    <property type="entry name" value="BPD_transp_1"/>
    <property type="match status" value="1"/>
</dbReference>
<dbReference type="PANTHER" id="PTHR43227">
    <property type="entry name" value="BLL4140 PROTEIN"/>
    <property type="match status" value="1"/>
</dbReference>
<feature type="transmembrane region" description="Helical" evidence="7">
    <location>
        <begin position="192"/>
        <end position="216"/>
    </location>
</feature>
<evidence type="ECO:0000256" key="1">
    <source>
        <dbReference type="ARBA" id="ARBA00004651"/>
    </source>
</evidence>
<dbReference type="InterPro" id="IPR035906">
    <property type="entry name" value="MetI-like_sf"/>
</dbReference>
<feature type="transmembrane region" description="Helical" evidence="7">
    <location>
        <begin position="61"/>
        <end position="81"/>
    </location>
</feature>
<comment type="subcellular location">
    <subcellularLocation>
        <location evidence="1 7">Cell membrane</location>
        <topology evidence="1 7">Multi-pass membrane protein</topology>
    </subcellularLocation>
</comment>
<accession>A0A329LW83</accession>
<feature type="domain" description="ABC transmembrane type-1" evidence="8">
    <location>
        <begin position="57"/>
        <end position="273"/>
    </location>
</feature>
<evidence type="ECO:0000256" key="6">
    <source>
        <dbReference type="ARBA" id="ARBA00023136"/>
    </source>
</evidence>
<evidence type="ECO:0000256" key="4">
    <source>
        <dbReference type="ARBA" id="ARBA00022692"/>
    </source>
</evidence>
<evidence type="ECO:0000313" key="10">
    <source>
        <dbReference type="Proteomes" id="UP000250369"/>
    </source>
</evidence>
<keyword evidence="6 7" id="KW-0472">Membrane</keyword>
<gene>
    <name evidence="9" type="ORF">DQG23_35260</name>
</gene>